<dbReference type="InterPro" id="IPR027417">
    <property type="entry name" value="P-loop_NTPase"/>
</dbReference>
<dbReference type="SMART" id="SM00175">
    <property type="entry name" value="RAB"/>
    <property type="match status" value="1"/>
</dbReference>
<sequence length="162" mass="17870">MSKEKRKNEIKVVVVGSSDVGKTTLMENLIGKIGKVEYKGTTVAIDYGSIEINNKKIHFFGTPGQKRFEFMRDIALNGADFVVLVIDATVSLGGVDREIIDALKNKGIPYLIFINKTDLVEKSKIEEIKNELKSLNVDILEGSALNREGIDKIVGCILSQVN</sequence>
<dbReference type="EMBL" id="CP002737">
    <property type="protein sequence ID" value="AEF96539.1"/>
    <property type="molecule type" value="Genomic_DNA"/>
</dbReference>
<dbReference type="STRING" id="880724.Metig_0997"/>
<accession>F6BDH8</accession>
<dbReference type="RefSeq" id="WP_013799141.1">
    <property type="nucleotide sequence ID" value="NC_015562.1"/>
</dbReference>
<dbReference type="AlphaFoldDB" id="F6BDH8"/>
<dbReference type="Gene3D" id="3.40.50.300">
    <property type="entry name" value="P-loop containing nucleotide triphosphate hydrolases"/>
    <property type="match status" value="1"/>
</dbReference>
<organism evidence="3">
    <name type="scientific">Methanotorris igneus (strain DSM 5666 / JCM 11834 / Kol 5)</name>
    <dbReference type="NCBI Taxonomy" id="880724"/>
    <lineage>
        <taxon>Archaea</taxon>
        <taxon>Methanobacteriati</taxon>
        <taxon>Methanobacteriota</taxon>
        <taxon>Methanomada group</taxon>
        <taxon>Methanococci</taxon>
        <taxon>Methanococcales</taxon>
        <taxon>Methanocaldococcaceae</taxon>
        <taxon>Methanotorris</taxon>
    </lineage>
</organism>
<name>F6BDH8_METIK</name>
<proteinExistence type="predicted"/>
<dbReference type="GO" id="GO:0005525">
    <property type="term" value="F:GTP binding"/>
    <property type="evidence" value="ECO:0007669"/>
    <property type="project" value="InterPro"/>
</dbReference>
<dbReference type="GeneID" id="10643844"/>
<dbReference type="CDD" id="cd00882">
    <property type="entry name" value="Ras_like_GTPase"/>
    <property type="match status" value="1"/>
</dbReference>
<dbReference type="InterPro" id="IPR005225">
    <property type="entry name" value="Small_GTP-bd"/>
</dbReference>
<dbReference type="Proteomes" id="UP000009227">
    <property type="component" value="Chromosome"/>
</dbReference>
<protein>
    <submittedName>
        <fullName evidence="2">Small GTP-binding protein</fullName>
    </submittedName>
</protein>
<dbReference type="HOGENOM" id="CLU_077970_2_1_2"/>
<dbReference type="SUPFAM" id="SSF52540">
    <property type="entry name" value="P-loop containing nucleoside triphosphate hydrolases"/>
    <property type="match status" value="1"/>
</dbReference>
<dbReference type="InterPro" id="IPR006073">
    <property type="entry name" value="GTP-bd"/>
</dbReference>
<evidence type="ECO:0000259" key="1">
    <source>
        <dbReference type="Pfam" id="PF01926"/>
    </source>
</evidence>
<dbReference type="SMART" id="SM00173">
    <property type="entry name" value="RAS"/>
    <property type="match status" value="1"/>
</dbReference>
<dbReference type="PANTHER" id="PTHR42708:SF1">
    <property type="entry name" value="GLIDING MOTILITY PROTEIN MGLA"/>
    <property type="match status" value="1"/>
</dbReference>
<feature type="domain" description="G" evidence="1">
    <location>
        <begin position="11"/>
        <end position="116"/>
    </location>
</feature>
<dbReference type="PANTHER" id="PTHR42708">
    <property type="entry name" value="ATP/GTP-BINDING PROTEIN-RELATED"/>
    <property type="match status" value="1"/>
</dbReference>
<evidence type="ECO:0000313" key="2">
    <source>
        <dbReference type="EMBL" id="AEF96539.1"/>
    </source>
</evidence>
<evidence type="ECO:0000313" key="3">
    <source>
        <dbReference type="Proteomes" id="UP000009227"/>
    </source>
</evidence>
<keyword evidence="3" id="KW-1185">Reference proteome</keyword>
<dbReference type="InterPro" id="IPR052705">
    <property type="entry name" value="Gliding_Motility_GTPase"/>
</dbReference>
<dbReference type="PRINTS" id="PR00449">
    <property type="entry name" value="RASTRNSFRMNG"/>
</dbReference>
<dbReference type="KEGG" id="mig:Metig_0997"/>
<dbReference type="Pfam" id="PF01926">
    <property type="entry name" value="MMR_HSR1"/>
    <property type="match status" value="1"/>
</dbReference>
<dbReference type="OrthoDB" id="49590at2157"/>
<gene>
    <name evidence="2" type="ordered locus">Metig_0997</name>
</gene>
<dbReference type="NCBIfam" id="TIGR00231">
    <property type="entry name" value="small_GTP"/>
    <property type="match status" value="1"/>
</dbReference>
<reference evidence="2 3" key="1">
    <citation type="submission" date="2011-05" db="EMBL/GenBank/DDBJ databases">
        <title>Complete sequence of Methanotorris igneus Kol 5.</title>
        <authorList>
            <consortium name="US DOE Joint Genome Institute"/>
            <person name="Lucas S."/>
            <person name="Han J."/>
            <person name="Lapidus A."/>
            <person name="Cheng J.-F."/>
            <person name="Goodwin L."/>
            <person name="Pitluck S."/>
            <person name="Peters L."/>
            <person name="Mikhailova N."/>
            <person name="Chertkov O."/>
            <person name="Han C."/>
            <person name="Tapia R."/>
            <person name="Land M."/>
            <person name="Hauser L."/>
            <person name="Kyrpides N."/>
            <person name="Ivanova N."/>
            <person name="Pagani I."/>
            <person name="Sieprawska-Lupa M."/>
            <person name="Whitman W."/>
            <person name="Woyke T."/>
        </authorList>
    </citation>
    <scope>NUCLEOTIDE SEQUENCE [LARGE SCALE GENOMIC DNA]</scope>
    <source>
        <strain evidence="3">DSM 5666 / JCM 11834 / Kol 5</strain>
    </source>
</reference>